<organism evidence="4 5">
    <name type="scientific">Metarhizium robertsii</name>
    <dbReference type="NCBI Taxonomy" id="568076"/>
    <lineage>
        <taxon>Eukaryota</taxon>
        <taxon>Fungi</taxon>
        <taxon>Dikarya</taxon>
        <taxon>Ascomycota</taxon>
        <taxon>Pezizomycotina</taxon>
        <taxon>Sordariomycetes</taxon>
        <taxon>Hypocreomycetidae</taxon>
        <taxon>Hypocreales</taxon>
        <taxon>Clavicipitaceae</taxon>
        <taxon>Metarhizium</taxon>
    </lineage>
</organism>
<dbReference type="OrthoDB" id="2349068at2759"/>
<name>A0A0A1UR46_9HYPO</name>
<accession>A0A0A1UR46</accession>
<dbReference type="InterPro" id="IPR013785">
    <property type="entry name" value="Aldolase_TIM"/>
</dbReference>
<keyword evidence="1" id="KW-0285">Flavoprotein</keyword>
<reference evidence="4 5" key="1">
    <citation type="submission" date="2014-02" db="EMBL/GenBank/DDBJ databases">
        <title>The genome sequence of the entomopathogenic fungus Metarhizium robertsii ARSEF 2575.</title>
        <authorList>
            <person name="Giuliano Garisto Donzelli B."/>
            <person name="Roe B.A."/>
            <person name="Macmil S.L."/>
            <person name="Krasnoff S.B."/>
            <person name="Gibson D.M."/>
        </authorList>
    </citation>
    <scope>NUCLEOTIDE SEQUENCE [LARGE SCALE GENOMIC DNA]</scope>
    <source>
        <strain evidence="4 5">ARSEF 2575</strain>
    </source>
</reference>
<keyword evidence="3" id="KW-0560">Oxidoreductase</keyword>
<dbReference type="eggNOG" id="ENOG502RHJM">
    <property type="taxonomic scope" value="Eukaryota"/>
</dbReference>
<evidence type="ECO:0000256" key="3">
    <source>
        <dbReference type="ARBA" id="ARBA00023002"/>
    </source>
</evidence>
<evidence type="ECO:0000313" key="4">
    <source>
        <dbReference type="EMBL" id="EXU97732.1"/>
    </source>
</evidence>
<dbReference type="Proteomes" id="UP000030151">
    <property type="component" value="Unassembled WGS sequence"/>
</dbReference>
<dbReference type="SUPFAM" id="SSF51412">
    <property type="entry name" value="Inosine monophosphate dehydrogenase (IMPDH)"/>
    <property type="match status" value="1"/>
</dbReference>
<dbReference type="PANTHER" id="PTHR32332:SF34">
    <property type="entry name" value="2-NITROPROPANE DIOXYGENASE FAMILY, PUTATIVE-RELATED"/>
    <property type="match status" value="1"/>
</dbReference>
<dbReference type="Gene3D" id="3.20.20.70">
    <property type="entry name" value="Aldolase class I"/>
    <property type="match status" value="1"/>
</dbReference>
<evidence type="ECO:0000313" key="5">
    <source>
        <dbReference type="Proteomes" id="UP000030151"/>
    </source>
</evidence>
<evidence type="ECO:0000256" key="2">
    <source>
        <dbReference type="ARBA" id="ARBA00022643"/>
    </source>
</evidence>
<dbReference type="Pfam" id="PF03060">
    <property type="entry name" value="NMO"/>
    <property type="match status" value="1"/>
</dbReference>
<dbReference type="EMBL" id="JELW01000033">
    <property type="protein sequence ID" value="EXU97732.1"/>
    <property type="molecule type" value="Genomic_DNA"/>
</dbReference>
<dbReference type="PANTHER" id="PTHR32332">
    <property type="entry name" value="2-NITROPROPANE DIOXYGENASE"/>
    <property type="match status" value="1"/>
</dbReference>
<evidence type="ECO:0000256" key="1">
    <source>
        <dbReference type="ARBA" id="ARBA00022630"/>
    </source>
</evidence>
<dbReference type="GO" id="GO:0018580">
    <property type="term" value="F:nitronate monooxygenase activity"/>
    <property type="evidence" value="ECO:0007669"/>
    <property type="project" value="InterPro"/>
</dbReference>
<gene>
    <name evidence="4" type="ORF">X797_009116</name>
</gene>
<proteinExistence type="predicted"/>
<dbReference type="AlphaFoldDB" id="A0A0A1UR46"/>
<dbReference type="CDD" id="cd04730">
    <property type="entry name" value="NPD_like"/>
    <property type="match status" value="1"/>
</dbReference>
<keyword evidence="2" id="KW-0288">FMN</keyword>
<dbReference type="HOGENOM" id="CLU_038732_9_0_1"/>
<protein>
    <submittedName>
        <fullName evidence="4">2-nitropropane dioxygenase (NPD)</fullName>
    </submittedName>
</protein>
<sequence>MTALLRNECKQALAKSLPWTKSPLVISAPMRVMTGPGLAVAVSSAGGLGFLGPTLKPEDVFADLDKAAELLGSSPIQGAAGPSLLPIGVGFQTWNGDLEVAVSAVTKHRPCAVWLFAPRRGQAEFNEWTAAIRSASPDTRVWLQVGSLGEAVEAAASATPPDVLVLQGAEGGGHGRHRDAQGTIALVPEVSDALGHSGIPLVAAGGIVDGRGAAAALTLGAAGVAMGTRFLASSEARISKGYQDEVVRASDGAKNTVRTQLYNHLRGTFGWPEPFSPRTLINRSWRDHEAGVEFDRLKELHDESAKTGDAGWGPEGRLATYVGAAVGLVRRVDDAAVIVRETRDQARAILTSVVAHL</sequence>
<dbReference type="InterPro" id="IPR004136">
    <property type="entry name" value="NMO"/>
</dbReference>
<dbReference type="GO" id="GO:0051213">
    <property type="term" value="F:dioxygenase activity"/>
    <property type="evidence" value="ECO:0007669"/>
    <property type="project" value="UniProtKB-KW"/>
</dbReference>
<comment type="caution">
    <text evidence="4">The sequence shown here is derived from an EMBL/GenBank/DDBJ whole genome shotgun (WGS) entry which is preliminary data.</text>
</comment>
<keyword evidence="4" id="KW-0223">Dioxygenase</keyword>